<keyword evidence="4" id="KW-1185">Reference proteome</keyword>
<name>A0A0V1FIS3_TRIPS</name>
<evidence type="ECO:0000313" key="3">
    <source>
        <dbReference type="Proteomes" id="UP000054632"/>
    </source>
</evidence>
<organism evidence="2 4">
    <name type="scientific">Trichinella pseudospiralis</name>
    <name type="common">Parasitic roundworm</name>
    <dbReference type="NCBI Taxonomy" id="6337"/>
    <lineage>
        <taxon>Eukaryota</taxon>
        <taxon>Metazoa</taxon>
        <taxon>Ecdysozoa</taxon>
        <taxon>Nematoda</taxon>
        <taxon>Enoplea</taxon>
        <taxon>Dorylaimia</taxon>
        <taxon>Trichinellida</taxon>
        <taxon>Trichinellidae</taxon>
        <taxon>Trichinella</taxon>
    </lineage>
</organism>
<reference evidence="3 4" key="1">
    <citation type="submission" date="2015-01" db="EMBL/GenBank/DDBJ databases">
        <title>Evolution of Trichinella species and genotypes.</title>
        <authorList>
            <person name="Korhonen P.K."/>
            <person name="Edoardo P."/>
            <person name="Giuseppe L.R."/>
            <person name="Gasser R.B."/>
        </authorList>
    </citation>
    <scope>NUCLEOTIDE SEQUENCE [LARGE SCALE GENOMIC DNA]</scope>
    <source>
        <strain evidence="1">ISS13</strain>
        <strain evidence="2">ISS470</strain>
    </source>
</reference>
<evidence type="ECO:0000313" key="2">
    <source>
        <dbReference type="EMBL" id="KRY85870.1"/>
    </source>
</evidence>
<protein>
    <submittedName>
        <fullName evidence="2">Uncharacterized protein</fullName>
    </submittedName>
</protein>
<dbReference type="Proteomes" id="UP000054995">
    <property type="component" value="Unassembled WGS sequence"/>
</dbReference>
<comment type="caution">
    <text evidence="2">The sequence shown here is derived from an EMBL/GenBank/DDBJ whole genome shotgun (WGS) entry which is preliminary data.</text>
</comment>
<accession>A0A0V1FIS3</accession>
<gene>
    <name evidence="1" type="ORF">T4A_59</name>
    <name evidence="2" type="ORF">T4D_16626</name>
</gene>
<evidence type="ECO:0000313" key="4">
    <source>
        <dbReference type="Proteomes" id="UP000054995"/>
    </source>
</evidence>
<dbReference type="Proteomes" id="UP000054632">
    <property type="component" value="Unassembled WGS sequence"/>
</dbReference>
<evidence type="ECO:0000313" key="1">
    <source>
        <dbReference type="EMBL" id="KRY68297.1"/>
    </source>
</evidence>
<dbReference type="EMBL" id="JYDT01000081">
    <property type="protein sequence ID" value="KRY85870.1"/>
    <property type="molecule type" value="Genomic_DNA"/>
</dbReference>
<proteinExistence type="predicted"/>
<dbReference type="EMBL" id="JYDR01000114">
    <property type="protein sequence ID" value="KRY68297.1"/>
    <property type="molecule type" value="Genomic_DNA"/>
</dbReference>
<dbReference type="AlphaFoldDB" id="A0A0V1FIS3"/>
<sequence>MFTSACGFLAEEEKDVEILKIKRHGFTMAALEWMQQIEFCHILPQISRPCVCSSLQACWEIEHKQSIAAALEEKLTTYSLGTGGEQEQEKCTNIFNTKKDYSDRYALLKSSGQCSSQCLQDFHNSSTRV</sequence>